<dbReference type="Pfam" id="PF01981">
    <property type="entry name" value="PTH2"/>
    <property type="match status" value="1"/>
</dbReference>
<dbReference type="RefSeq" id="WP_151902356.1">
    <property type="nucleotide sequence ID" value="NZ_CP045032.1"/>
</dbReference>
<sequence>MTTAYEITRRILDGRDGEFPDRPETIQALPLVLRLEKTAVPPRDRLLAAAARACAALCFDERVATDPFWARPYGNWIDARVRKVARRARASKWERVQRIPGVTMVEVDEERREVAAARAFLPSPVNDVDPVLNKLQITGADLPVVVNDEEPAAKVDGGEGSGSPAPGHAVIYIDTSLGMSVGKAAAQVAHGSQLMGAVLSAELSAQWKAAGFPLEVREVSAERFHELRQRVVGADDLIQTRWITRSGGETEPMVVVQDAGHTEVAPGSATVIAQWVPCAAQG</sequence>
<dbReference type="Proteomes" id="UP000326711">
    <property type="component" value="Chromosome"/>
</dbReference>
<reference evidence="5" key="1">
    <citation type="submission" date="2019-10" db="EMBL/GenBank/DDBJ databases">
        <title>Complete genome sequence of Corynebacterium urogenitalis DSM 108747, isolated from the genital tract of a cow.</title>
        <authorList>
            <person name="Ruckert C."/>
            <person name="Ballas P."/>
            <person name="Wagener K."/>
            <person name="Drillich M."/>
            <person name="Kaempfer P."/>
            <person name="Busse H.-J."/>
            <person name="Ehling-Schulz M."/>
        </authorList>
    </citation>
    <scope>NUCLEOTIDE SEQUENCE [LARGE SCALE GENOMIC DNA]</scope>
    <source>
        <strain evidence="5">LMM 1652</strain>
    </source>
</reference>
<organism evidence="4 5">
    <name type="scientific">Corynebacterium urogenitale</name>
    <dbReference type="NCBI Taxonomy" id="2487892"/>
    <lineage>
        <taxon>Bacteria</taxon>
        <taxon>Bacillati</taxon>
        <taxon>Actinomycetota</taxon>
        <taxon>Actinomycetes</taxon>
        <taxon>Mycobacteriales</taxon>
        <taxon>Corynebacteriaceae</taxon>
        <taxon>Corynebacterium</taxon>
    </lineage>
</organism>
<dbReference type="SUPFAM" id="SSF102462">
    <property type="entry name" value="Peptidyl-tRNA hydrolase II"/>
    <property type="match status" value="1"/>
</dbReference>
<dbReference type="KEGG" id="cuo:CUROG_02705"/>
<evidence type="ECO:0000256" key="2">
    <source>
        <dbReference type="ARBA" id="ARBA00022801"/>
    </source>
</evidence>
<protein>
    <recommendedName>
        <fullName evidence="1">peptidyl-tRNA hydrolase</fullName>
        <ecNumber evidence="1">3.1.1.29</ecNumber>
    </recommendedName>
</protein>
<evidence type="ECO:0000256" key="3">
    <source>
        <dbReference type="ARBA" id="ARBA00048707"/>
    </source>
</evidence>
<evidence type="ECO:0000313" key="5">
    <source>
        <dbReference type="Proteomes" id="UP000326711"/>
    </source>
</evidence>
<dbReference type="EC" id="3.1.1.29" evidence="1"/>
<proteinExistence type="predicted"/>
<dbReference type="EMBL" id="CP045032">
    <property type="protein sequence ID" value="QFQ01930.1"/>
    <property type="molecule type" value="Genomic_DNA"/>
</dbReference>
<dbReference type="InterPro" id="IPR002833">
    <property type="entry name" value="PTH2"/>
</dbReference>
<comment type="catalytic activity">
    <reaction evidence="3">
        <text>an N-acyl-L-alpha-aminoacyl-tRNA + H2O = an N-acyl-L-amino acid + a tRNA + H(+)</text>
        <dbReference type="Rhea" id="RHEA:54448"/>
        <dbReference type="Rhea" id="RHEA-COMP:10123"/>
        <dbReference type="Rhea" id="RHEA-COMP:13883"/>
        <dbReference type="ChEBI" id="CHEBI:15377"/>
        <dbReference type="ChEBI" id="CHEBI:15378"/>
        <dbReference type="ChEBI" id="CHEBI:59874"/>
        <dbReference type="ChEBI" id="CHEBI:78442"/>
        <dbReference type="ChEBI" id="CHEBI:138191"/>
        <dbReference type="EC" id="3.1.1.29"/>
    </reaction>
</comment>
<name>A0A5J6ZAG7_9CORY</name>
<dbReference type="InterPro" id="IPR023476">
    <property type="entry name" value="Pep_tRNA_hydro_II_dom_sf"/>
</dbReference>
<dbReference type="Gene3D" id="3.40.1490.10">
    <property type="entry name" value="Bit1"/>
    <property type="match status" value="1"/>
</dbReference>
<evidence type="ECO:0000256" key="1">
    <source>
        <dbReference type="ARBA" id="ARBA00013260"/>
    </source>
</evidence>
<keyword evidence="2 4" id="KW-0378">Hydrolase</keyword>
<dbReference type="AlphaFoldDB" id="A0A5J6ZAG7"/>
<gene>
    <name evidence="4" type="ORF">CUROG_02705</name>
</gene>
<keyword evidence="5" id="KW-1185">Reference proteome</keyword>
<evidence type="ECO:0000313" key="4">
    <source>
        <dbReference type="EMBL" id="QFQ01930.1"/>
    </source>
</evidence>
<dbReference type="OrthoDB" id="5184773at2"/>
<accession>A0A5J6ZAG7</accession>
<dbReference type="GO" id="GO:0004045">
    <property type="term" value="F:peptidyl-tRNA hydrolase activity"/>
    <property type="evidence" value="ECO:0007669"/>
    <property type="project" value="UniProtKB-EC"/>
</dbReference>